<sequence>MKLIEFFLSLRIRIKLLLAFGSIMLLSAIMVIMIWQTFTNIGEYKKISEEVDAVNIHILEMDMAAQYFMLEAFKQEDFQKDGTNVYTDAYRQHDDTVRTLLAGIGGEQGFFLQDTLTASIKDRVSRIAQRFKSLQELLRKRGFKDYGLEGDLRRAIHAVEDSSFPYDKADMLMLRRHEKDFFLRKDMKYRQEFNNKVNEFSARIATEHEGPEKDDILQKIAAYQKQFNEVVAIDSVIGLKDTGGLKGLIRNDLIALKASIGMLRTKVKEFSDAYARKRIIFVGVLFLAQLGLGVVLAFVYADILSRAIKEIRQAMKSLADGIFPGKLPIKTTEEIGDTKQAFNQLLDRMQAATTFSEALGNGELSSRYDKNFREDVLARSLIKMQEKLKDAQERQAMIHWANEGTALFSELLKNQAEDTAALADNVLKHLVKYVGMNQGALYSVADQGGERYLDRLATFAYERKRFVRQRLDPDQGLIGQCMAEGNTIVMTDIPAGYVQITSGLGEATPRYILVLPLKTRDDVVGAIELAGFHSLKPHQVQFLEKIAEYVASALGSRRVYDETQKLLADARENNRRLMAQEEEIRQHAEEMQAMQEQMTRQQRMLEEEIRVLKMNDTLQSVH</sequence>
<keyword evidence="2" id="KW-0812">Transmembrane</keyword>
<dbReference type="SMART" id="SM00304">
    <property type="entry name" value="HAMP"/>
    <property type="match status" value="1"/>
</dbReference>
<keyword evidence="1" id="KW-0175">Coiled coil</keyword>
<keyword evidence="2" id="KW-0472">Membrane</keyword>
<evidence type="ECO:0000256" key="2">
    <source>
        <dbReference type="SAM" id="Phobius"/>
    </source>
</evidence>
<dbReference type="PROSITE" id="PS50885">
    <property type="entry name" value="HAMP"/>
    <property type="match status" value="1"/>
</dbReference>
<comment type="caution">
    <text evidence="4">The sequence shown here is derived from an EMBL/GenBank/DDBJ whole genome shotgun (WGS) entry which is preliminary data.</text>
</comment>
<evidence type="ECO:0000313" key="4">
    <source>
        <dbReference type="EMBL" id="MBT1690631.1"/>
    </source>
</evidence>
<dbReference type="RefSeq" id="WP_254094253.1">
    <property type="nucleotide sequence ID" value="NZ_JAHESC010000075.1"/>
</dbReference>
<keyword evidence="5" id="KW-1185">Reference proteome</keyword>
<dbReference type="Pfam" id="PF00672">
    <property type="entry name" value="HAMP"/>
    <property type="match status" value="1"/>
</dbReference>
<dbReference type="CDD" id="cd06225">
    <property type="entry name" value="HAMP"/>
    <property type="match status" value="1"/>
</dbReference>
<dbReference type="InterPro" id="IPR003018">
    <property type="entry name" value="GAF"/>
</dbReference>
<dbReference type="GO" id="GO:0016020">
    <property type="term" value="C:membrane"/>
    <property type="evidence" value="ECO:0007669"/>
    <property type="project" value="InterPro"/>
</dbReference>
<protein>
    <submittedName>
        <fullName evidence="4">GAF domain-containing protein</fullName>
    </submittedName>
</protein>
<dbReference type="GO" id="GO:0007165">
    <property type="term" value="P:signal transduction"/>
    <property type="evidence" value="ECO:0007669"/>
    <property type="project" value="InterPro"/>
</dbReference>
<feature type="transmembrane region" description="Helical" evidence="2">
    <location>
        <begin position="279"/>
        <end position="303"/>
    </location>
</feature>
<dbReference type="SMART" id="SM00065">
    <property type="entry name" value="GAF"/>
    <property type="match status" value="1"/>
</dbReference>
<evidence type="ECO:0000256" key="1">
    <source>
        <dbReference type="SAM" id="Coils"/>
    </source>
</evidence>
<dbReference type="EMBL" id="JAHESC010000075">
    <property type="protein sequence ID" value="MBT1690631.1"/>
    <property type="molecule type" value="Genomic_DNA"/>
</dbReference>
<proteinExistence type="predicted"/>
<dbReference type="InterPro" id="IPR029016">
    <property type="entry name" value="GAF-like_dom_sf"/>
</dbReference>
<feature type="coiled-coil region" evidence="1">
    <location>
        <begin position="560"/>
        <end position="615"/>
    </location>
</feature>
<dbReference type="InterPro" id="IPR003660">
    <property type="entry name" value="HAMP_dom"/>
</dbReference>
<reference evidence="4 5" key="1">
    <citation type="submission" date="2021-05" db="EMBL/GenBank/DDBJ databases">
        <title>A Polyphasic approach of four new species of the genus Ohtaekwangia: Ohtaekwangia histidinii sp. nov., Ohtaekwangia cretensis sp. nov., Ohtaekwangia indiensis sp. nov., Ohtaekwangia reichenbachii sp. nov. from diverse environment.</title>
        <authorList>
            <person name="Octaviana S."/>
        </authorList>
    </citation>
    <scope>NUCLEOTIDE SEQUENCE [LARGE SCALE GENOMIC DNA]</scope>
    <source>
        <strain evidence="4 5">PWU37</strain>
    </source>
</reference>
<organism evidence="4 5">
    <name type="scientific">Dawidia soli</name>
    <dbReference type="NCBI Taxonomy" id="2782352"/>
    <lineage>
        <taxon>Bacteria</taxon>
        <taxon>Pseudomonadati</taxon>
        <taxon>Bacteroidota</taxon>
        <taxon>Cytophagia</taxon>
        <taxon>Cytophagales</taxon>
        <taxon>Chryseotaleaceae</taxon>
        <taxon>Dawidia</taxon>
    </lineage>
</organism>
<keyword evidence="2" id="KW-1133">Transmembrane helix</keyword>
<gene>
    <name evidence="4" type="ORF">KK078_28965</name>
</gene>
<dbReference type="Pfam" id="PF13185">
    <property type="entry name" value="GAF_2"/>
    <property type="match status" value="1"/>
</dbReference>
<dbReference type="Proteomes" id="UP001319180">
    <property type="component" value="Unassembled WGS sequence"/>
</dbReference>
<dbReference type="SUPFAM" id="SSF55781">
    <property type="entry name" value="GAF domain-like"/>
    <property type="match status" value="1"/>
</dbReference>
<name>A0AAP2DEC3_9BACT</name>
<evidence type="ECO:0000259" key="3">
    <source>
        <dbReference type="PROSITE" id="PS50885"/>
    </source>
</evidence>
<dbReference type="AlphaFoldDB" id="A0AAP2DEC3"/>
<evidence type="ECO:0000313" key="5">
    <source>
        <dbReference type="Proteomes" id="UP001319180"/>
    </source>
</evidence>
<feature type="domain" description="HAMP" evidence="3">
    <location>
        <begin position="302"/>
        <end position="354"/>
    </location>
</feature>
<feature type="transmembrane region" description="Helical" evidence="2">
    <location>
        <begin position="12"/>
        <end position="35"/>
    </location>
</feature>
<accession>A0AAP2DEC3</accession>
<dbReference type="Gene3D" id="3.30.450.40">
    <property type="match status" value="1"/>
</dbReference>
<dbReference type="Gene3D" id="6.10.340.10">
    <property type="match status" value="1"/>
</dbReference>